<keyword evidence="2" id="KW-1185">Reference proteome</keyword>
<organism evidence="1 2">
    <name type="scientific">Fusarium decemcellulare</name>
    <dbReference type="NCBI Taxonomy" id="57161"/>
    <lineage>
        <taxon>Eukaryota</taxon>
        <taxon>Fungi</taxon>
        <taxon>Dikarya</taxon>
        <taxon>Ascomycota</taxon>
        <taxon>Pezizomycotina</taxon>
        <taxon>Sordariomycetes</taxon>
        <taxon>Hypocreomycetidae</taxon>
        <taxon>Hypocreales</taxon>
        <taxon>Nectriaceae</taxon>
        <taxon>Fusarium</taxon>
        <taxon>Fusarium decemcellulare species complex</taxon>
    </lineage>
</organism>
<gene>
    <name evidence="1" type="ORF">NM208_g15848</name>
</gene>
<proteinExistence type="predicted"/>
<comment type="caution">
    <text evidence="1">The sequence shown here is derived from an EMBL/GenBank/DDBJ whole genome shotgun (WGS) entry which is preliminary data.</text>
</comment>
<evidence type="ECO:0000313" key="1">
    <source>
        <dbReference type="EMBL" id="KAJ3508257.1"/>
    </source>
</evidence>
<reference evidence="1" key="1">
    <citation type="submission" date="2022-08" db="EMBL/GenBank/DDBJ databases">
        <title>Genome Sequence of Fusarium decemcellulare.</title>
        <authorList>
            <person name="Buettner E."/>
        </authorList>
    </citation>
    <scope>NUCLEOTIDE SEQUENCE</scope>
    <source>
        <strain evidence="1">Babe19</strain>
    </source>
</reference>
<name>A0ACC1RDQ3_9HYPO</name>
<dbReference type="EMBL" id="JANRMS010004506">
    <property type="protein sequence ID" value="KAJ3508257.1"/>
    <property type="molecule type" value="Genomic_DNA"/>
</dbReference>
<accession>A0ACC1RDQ3</accession>
<evidence type="ECO:0000313" key="2">
    <source>
        <dbReference type="Proteomes" id="UP001148629"/>
    </source>
</evidence>
<protein>
    <submittedName>
        <fullName evidence="1">Uncharacterized protein</fullName>
    </submittedName>
</protein>
<sequence length="232" mass="25553">MMTRASTSLGDTYKTGRIAKEALQGPAYTVSFPRDAILHPQRARGGRGAAPRGAKPGSQQEAEDLIAHWQKEAEEWRENRDTGKFSRRMLSKARIASEVEKILAEKAAAPKAEEKKQAEEEKQAAKALITEVEEEWVFVVLGGFKYAYKKRDDPVFAFIGTPHFSSRGVCRRGIPPPLRSRPDASTYPPFLSTATDSSSHQQTTIPPRASPHSPTLPVPATTAVIVAYRGRV</sequence>
<dbReference type="Proteomes" id="UP001148629">
    <property type="component" value="Unassembled WGS sequence"/>
</dbReference>